<dbReference type="OrthoDB" id="7596142at2"/>
<feature type="transmembrane region" description="Helical" evidence="1">
    <location>
        <begin position="39"/>
        <end position="62"/>
    </location>
</feature>
<accession>A0A511JDE7</accession>
<proteinExistence type="predicted"/>
<keyword evidence="3" id="KW-1185">Reference proteome</keyword>
<evidence type="ECO:0000313" key="2">
    <source>
        <dbReference type="EMBL" id="GEL96005.1"/>
    </source>
</evidence>
<reference evidence="2 3" key="1">
    <citation type="submission" date="2019-07" db="EMBL/GenBank/DDBJ databases">
        <title>Whole genome shotgun sequence of Cellulomonas composti NBRC 100758.</title>
        <authorList>
            <person name="Hosoyama A."/>
            <person name="Uohara A."/>
            <person name="Ohji S."/>
            <person name="Ichikawa N."/>
        </authorList>
    </citation>
    <scope>NUCLEOTIDE SEQUENCE [LARGE SCALE GENOMIC DNA]</scope>
    <source>
        <strain evidence="2 3">NBRC 100758</strain>
    </source>
</reference>
<evidence type="ECO:0000256" key="1">
    <source>
        <dbReference type="SAM" id="Phobius"/>
    </source>
</evidence>
<dbReference type="GO" id="GO:0005886">
    <property type="term" value="C:plasma membrane"/>
    <property type="evidence" value="ECO:0007669"/>
    <property type="project" value="UniProtKB-SubCell"/>
</dbReference>
<dbReference type="Proteomes" id="UP000321720">
    <property type="component" value="Unassembled WGS sequence"/>
</dbReference>
<comment type="caution">
    <text evidence="2">The sequence shown here is derived from an EMBL/GenBank/DDBJ whole genome shotgun (WGS) entry which is preliminary data.</text>
</comment>
<keyword evidence="1" id="KW-0472">Membrane</keyword>
<keyword evidence="1" id="KW-0812">Transmembrane</keyword>
<dbReference type="RefSeq" id="WP_146843632.1">
    <property type="nucleotide sequence ID" value="NZ_BJWG01000013.1"/>
</dbReference>
<keyword evidence="1" id="KW-1133">Transmembrane helix</keyword>
<dbReference type="EMBL" id="BJWG01000013">
    <property type="protein sequence ID" value="GEL96005.1"/>
    <property type="molecule type" value="Genomic_DNA"/>
</dbReference>
<evidence type="ECO:0000313" key="3">
    <source>
        <dbReference type="Proteomes" id="UP000321720"/>
    </source>
</evidence>
<organism evidence="2 3">
    <name type="scientific">Cellulomonas composti</name>
    <dbReference type="NCBI Taxonomy" id="266130"/>
    <lineage>
        <taxon>Bacteria</taxon>
        <taxon>Bacillati</taxon>
        <taxon>Actinomycetota</taxon>
        <taxon>Actinomycetes</taxon>
        <taxon>Micrococcales</taxon>
        <taxon>Cellulomonadaceae</taxon>
        <taxon>Cellulomonas</taxon>
    </lineage>
</organism>
<name>A0A511JDE7_9CELL</name>
<sequence>MDFWHWVLILLWWFLFFAYLVILFQILGDLFRDSATSGWLKAVWIVFLIVFPFLTALVYVIARGTGMAERQAASMQQAKADTDSYIRSVAGSKSAAEQIADAKALLDSGAIDANEFATLKAKALA</sequence>
<dbReference type="AlphaFoldDB" id="A0A511JDE7"/>
<feature type="transmembrane region" description="Helical" evidence="1">
    <location>
        <begin position="7"/>
        <end position="27"/>
    </location>
</feature>
<protein>
    <submittedName>
        <fullName evidence="2">Membrane protein</fullName>
    </submittedName>
</protein>
<gene>
    <name evidence="2" type="ORF">CCO02nite_26630</name>
</gene>